<comment type="caution">
    <text evidence="1">The sequence shown here is derived from an EMBL/GenBank/DDBJ whole genome shotgun (WGS) entry which is preliminary data.</text>
</comment>
<dbReference type="EMBL" id="JACJID010000001">
    <property type="protein sequence ID" value="MBA8923202.1"/>
    <property type="molecule type" value="Genomic_DNA"/>
</dbReference>
<evidence type="ECO:0000313" key="2">
    <source>
        <dbReference type="Proteomes" id="UP000517916"/>
    </source>
</evidence>
<dbReference type="RefSeq" id="WP_182836084.1">
    <property type="nucleotide sequence ID" value="NZ_BAAABQ010000046.1"/>
</dbReference>
<evidence type="ECO:0000313" key="1">
    <source>
        <dbReference type="EMBL" id="MBA8923202.1"/>
    </source>
</evidence>
<dbReference type="Pfam" id="PF02567">
    <property type="entry name" value="PhzC-PhzF"/>
    <property type="match status" value="1"/>
</dbReference>
<dbReference type="SUPFAM" id="SSF54506">
    <property type="entry name" value="Diaminopimelate epimerase-like"/>
    <property type="match status" value="1"/>
</dbReference>
<organism evidence="1 2">
    <name type="scientific">Kutzneria viridogrisea</name>
    <dbReference type="NCBI Taxonomy" id="47990"/>
    <lineage>
        <taxon>Bacteria</taxon>
        <taxon>Bacillati</taxon>
        <taxon>Actinomycetota</taxon>
        <taxon>Actinomycetes</taxon>
        <taxon>Pseudonocardiales</taxon>
        <taxon>Pseudonocardiaceae</taxon>
        <taxon>Kutzneria</taxon>
    </lineage>
</organism>
<keyword evidence="2" id="KW-1185">Reference proteome</keyword>
<gene>
    <name evidence="1" type="ORF">BC739_000399</name>
</gene>
<dbReference type="Proteomes" id="UP000517916">
    <property type="component" value="Unassembled WGS sequence"/>
</dbReference>
<accession>A0ABR6B8L3</accession>
<dbReference type="InterPro" id="IPR003719">
    <property type="entry name" value="Phenazine_PhzF-like"/>
</dbReference>
<protein>
    <submittedName>
        <fullName evidence="1">PhzF superfamily epimerase YddE/YHI9</fullName>
    </submittedName>
</protein>
<reference evidence="1 2" key="1">
    <citation type="submission" date="2020-08" db="EMBL/GenBank/DDBJ databases">
        <title>Genomic Encyclopedia of Archaeal and Bacterial Type Strains, Phase II (KMG-II): from individual species to whole genera.</title>
        <authorList>
            <person name="Goeker M."/>
        </authorList>
    </citation>
    <scope>NUCLEOTIDE SEQUENCE [LARGE SCALE GENOMIC DNA]</scope>
    <source>
        <strain evidence="1 2">DSM 43850</strain>
    </source>
</reference>
<dbReference type="Gene3D" id="3.10.310.10">
    <property type="entry name" value="Diaminopimelate Epimerase, Chain A, domain 1"/>
    <property type="match status" value="1"/>
</dbReference>
<proteinExistence type="predicted"/>
<name>A0ABR6B8L3_9PSEU</name>
<sequence length="224" mass="23727">MTDLHVLRVFCGPDGRYGNPLGVVLDGATVRGERARQDLAARLGFSETVFVDDAAEGLVDIYTPSVRLLFAGHPLVGCSWLLGQVGAAPTVFRPPAGPVPTWQDGEFTWIAGRPEWAAGRRTERHVSVRAVEALPSPPAGQGWLYAWAWADEGAGRVRARAFPRRGDAIVEDEATGAAAIVLTSELGRALDIRQGAGSQILTEVGPEGTIGVGGRVVLAEVRAL</sequence>